<dbReference type="Pfam" id="PF23024">
    <property type="entry name" value="AMP-dom_DIP2-like"/>
    <property type="match status" value="1"/>
</dbReference>
<keyword evidence="7" id="KW-1185">Reference proteome</keyword>
<dbReference type="InterPro" id="IPR045851">
    <property type="entry name" value="AMP-bd_C_sf"/>
</dbReference>
<dbReference type="InterPro" id="IPR040097">
    <property type="entry name" value="FAAL/FAAC"/>
</dbReference>
<dbReference type="Gene3D" id="3.40.50.12780">
    <property type="entry name" value="N-terminal domain of ligase-like"/>
    <property type="match status" value="1"/>
</dbReference>
<dbReference type="PANTHER" id="PTHR22754">
    <property type="entry name" value="DISCO-INTERACTING PROTEIN 2 DIP2 -RELATED"/>
    <property type="match status" value="1"/>
</dbReference>
<evidence type="ECO:0000259" key="5">
    <source>
        <dbReference type="Pfam" id="PF23024"/>
    </source>
</evidence>
<comment type="caution">
    <text evidence="6">The sequence shown here is derived from an EMBL/GenBank/DDBJ whole genome shotgun (WGS) entry which is preliminary data.</text>
</comment>
<evidence type="ECO:0000256" key="1">
    <source>
        <dbReference type="ARBA" id="ARBA00022832"/>
    </source>
</evidence>
<dbReference type="CDD" id="cd05931">
    <property type="entry name" value="FAAL"/>
    <property type="match status" value="1"/>
</dbReference>
<evidence type="ECO:0000313" key="6">
    <source>
        <dbReference type="EMBL" id="KAJ9166083.1"/>
    </source>
</evidence>
<gene>
    <name evidence="6" type="ORF">P3X46_020879</name>
</gene>
<protein>
    <recommendedName>
        <fullName evidence="8">AMP-dependent synthetase/ligase domain-containing protein</fullName>
    </recommendedName>
</protein>
<keyword evidence="2" id="KW-0443">Lipid metabolism</keyword>
<evidence type="ECO:0000256" key="2">
    <source>
        <dbReference type="ARBA" id="ARBA00023098"/>
    </source>
</evidence>
<reference evidence="6 7" key="1">
    <citation type="journal article" date="2023" name="Plant Biotechnol. J.">
        <title>Chromosome-level wild Hevea brasiliensis genome provides new tools for genomic-assisted breeding and valuable loci to elevate rubber yield.</title>
        <authorList>
            <person name="Cheng H."/>
            <person name="Song X."/>
            <person name="Hu Y."/>
            <person name="Wu T."/>
            <person name="Yang Q."/>
            <person name="An Z."/>
            <person name="Feng S."/>
            <person name="Deng Z."/>
            <person name="Wu W."/>
            <person name="Zeng X."/>
            <person name="Tu M."/>
            <person name="Wang X."/>
            <person name="Huang H."/>
        </authorList>
    </citation>
    <scope>NUCLEOTIDE SEQUENCE [LARGE SCALE GENOMIC DNA]</scope>
    <source>
        <strain evidence="6">MT/VB/25A 57/8</strain>
    </source>
</reference>
<dbReference type="SUPFAM" id="SSF56801">
    <property type="entry name" value="Acetyl-CoA synthetase-like"/>
    <property type="match status" value="1"/>
</dbReference>
<dbReference type="InterPro" id="IPR000873">
    <property type="entry name" value="AMP-dep_synth/lig_dom"/>
</dbReference>
<sequence>MNYENYDPSFPDQPVVDLYLPIWASLPAFLSKPAFIWVEDESNGATMGSVLTYAQLNESVQLISTELLKLLNRGDTVIILCPPGLELVEVIFGCQRAGILSVPIFPPHSSFTDENYHHLIRVLSQTKPKVAIANQDYIASVQRYISSSSSNQKLRELLQKLGWISTCDLKDKKVGSNMGSSSYNGCRPNEVYLIQYTSGATGIPKPVLVTAGSAAHNVRVARKAYDLHPNSVIVSWLPQYHDCGLQFLLLTVISGATCVLTSPGAFVTRPRLWLELISEFKATCTPVPSFTLPLVVKRGGVEKGNRPISLWSLKNLIIINEPIYKASVEEFIYVFKPFGLNPSCISPSYGLAENCTFVSTAWRSNGNFASLPSHNKLLPIARLTSQHEQDEEDMDIIVVNEDTHEPVADGLEGEIWVSSPSNCSGYLDHPSLTREIFQARQKNKVSRCFVRTGDRGVIKGEARYLYVTGRCSDVIRLPKGRDKHPHYIETAAYNGYPEFLRGGCLAAFEISNTVVALVAETQRSEKDVNVLRQICEGIRKAILEEEGVEIGLVVLVKSGSVPKTTSGKIQRWAAKQKLVGGKMSIIMEVLFHNNNDNVSLSSSSEPLVQANKSREKEGKTSVITKEREATFLRRSSTGTRPSLHSLL</sequence>
<accession>A0ABQ9LEX3</accession>
<evidence type="ECO:0000259" key="4">
    <source>
        <dbReference type="Pfam" id="PF00501"/>
    </source>
</evidence>
<proteinExistence type="predicted"/>
<feature type="domain" description="AMP-dependent synthetase/ligase" evidence="4">
    <location>
        <begin position="32"/>
        <end position="427"/>
    </location>
</feature>
<evidence type="ECO:0000256" key="3">
    <source>
        <dbReference type="SAM" id="MobiDB-lite"/>
    </source>
</evidence>
<dbReference type="PANTHER" id="PTHR22754:SF40">
    <property type="entry name" value="OS01G0636300 PROTEIN"/>
    <property type="match status" value="1"/>
</dbReference>
<organism evidence="6 7">
    <name type="scientific">Hevea brasiliensis</name>
    <name type="common">Para rubber tree</name>
    <name type="synonym">Siphonia brasiliensis</name>
    <dbReference type="NCBI Taxonomy" id="3981"/>
    <lineage>
        <taxon>Eukaryota</taxon>
        <taxon>Viridiplantae</taxon>
        <taxon>Streptophyta</taxon>
        <taxon>Embryophyta</taxon>
        <taxon>Tracheophyta</taxon>
        <taxon>Spermatophyta</taxon>
        <taxon>Magnoliopsida</taxon>
        <taxon>eudicotyledons</taxon>
        <taxon>Gunneridae</taxon>
        <taxon>Pentapetalae</taxon>
        <taxon>rosids</taxon>
        <taxon>fabids</taxon>
        <taxon>Malpighiales</taxon>
        <taxon>Euphorbiaceae</taxon>
        <taxon>Crotonoideae</taxon>
        <taxon>Micrandreae</taxon>
        <taxon>Hevea</taxon>
    </lineage>
</organism>
<feature type="domain" description="AMP-binding enzyme C-terminal" evidence="5">
    <location>
        <begin position="488"/>
        <end position="586"/>
    </location>
</feature>
<dbReference type="EMBL" id="JARPOI010000012">
    <property type="protein sequence ID" value="KAJ9166083.1"/>
    <property type="molecule type" value="Genomic_DNA"/>
</dbReference>
<dbReference type="InterPro" id="IPR042099">
    <property type="entry name" value="ANL_N_sf"/>
</dbReference>
<keyword evidence="1" id="KW-0276">Fatty acid metabolism</keyword>
<dbReference type="Proteomes" id="UP001174677">
    <property type="component" value="Chromosome 12"/>
</dbReference>
<dbReference type="Pfam" id="PF00501">
    <property type="entry name" value="AMP-binding"/>
    <property type="match status" value="1"/>
</dbReference>
<dbReference type="Gene3D" id="3.30.300.30">
    <property type="match status" value="1"/>
</dbReference>
<dbReference type="InterPro" id="IPR025110">
    <property type="entry name" value="AMP-bd_C"/>
</dbReference>
<feature type="compositionally biased region" description="Basic and acidic residues" evidence="3">
    <location>
        <begin position="612"/>
        <end position="621"/>
    </location>
</feature>
<name>A0ABQ9LEX3_HEVBR</name>
<evidence type="ECO:0008006" key="8">
    <source>
        <dbReference type="Google" id="ProtNLM"/>
    </source>
</evidence>
<feature type="region of interest" description="Disordered" evidence="3">
    <location>
        <begin position="600"/>
        <end position="621"/>
    </location>
</feature>
<evidence type="ECO:0000313" key="7">
    <source>
        <dbReference type="Proteomes" id="UP001174677"/>
    </source>
</evidence>